<gene>
    <name evidence="3" type="ORF">MECH1_V1_1816</name>
</gene>
<feature type="chain" id="PRO_5045512114" description="DUF4124 domain-containing protein" evidence="2">
    <location>
        <begin position="30"/>
        <end position="234"/>
    </location>
</feature>
<evidence type="ECO:0000313" key="3">
    <source>
        <dbReference type="EMBL" id="CAL1240592.1"/>
    </source>
</evidence>
<feature type="compositionally biased region" description="Basic residues" evidence="1">
    <location>
        <begin position="105"/>
        <end position="114"/>
    </location>
</feature>
<accession>A0ABM9NIZ7</accession>
<proteinExistence type="predicted"/>
<keyword evidence="2" id="KW-0732">Signal</keyword>
<name>A0ABM9NIZ7_9GAMM</name>
<feature type="compositionally biased region" description="Low complexity" evidence="1">
    <location>
        <begin position="115"/>
        <end position="124"/>
    </location>
</feature>
<organism evidence="3 4">
    <name type="scientific">Candidatus Methylocalor cossyra</name>
    <dbReference type="NCBI Taxonomy" id="3108543"/>
    <lineage>
        <taxon>Bacteria</taxon>
        <taxon>Pseudomonadati</taxon>
        <taxon>Pseudomonadota</taxon>
        <taxon>Gammaproteobacteria</taxon>
        <taxon>Methylococcales</taxon>
        <taxon>Methylococcaceae</taxon>
        <taxon>Candidatus Methylocalor</taxon>
    </lineage>
</organism>
<feature type="compositionally biased region" description="Basic residues" evidence="1">
    <location>
        <begin position="186"/>
        <end position="195"/>
    </location>
</feature>
<dbReference type="EMBL" id="OZ026884">
    <property type="protein sequence ID" value="CAL1240592.1"/>
    <property type="molecule type" value="Genomic_DNA"/>
</dbReference>
<evidence type="ECO:0008006" key="5">
    <source>
        <dbReference type="Google" id="ProtNLM"/>
    </source>
</evidence>
<evidence type="ECO:0000256" key="2">
    <source>
        <dbReference type="SAM" id="SignalP"/>
    </source>
</evidence>
<evidence type="ECO:0000313" key="4">
    <source>
        <dbReference type="Proteomes" id="UP001497493"/>
    </source>
</evidence>
<keyword evidence="4" id="KW-1185">Reference proteome</keyword>
<sequence>MSMVFPLHISRCRLVFALCLGLSPITLWAAAEWNCVRSRDNKQWVCGAKPAEPEPGGAVPGEGAPRGEPPESGEVQAPASRPPTPQAPEEAPTRAAEPAPGLPRRLGHKRRPARRSAPSAGKRPGANPPQGRPRRFAPGLQCRRCGSSRRRRRAPAGIADPGRGKARSGAGTAPWWGRIPGAWHGRYGKARRRPTGRMPPPSPGATRNGFGAWLAYCPPTPGKMPAPASGKPAR</sequence>
<feature type="region of interest" description="Disordered" evidence="1">
    <location>
        <begin position="47"/>
        <end position="207"/>
    </location>
</feature>
<protein>
    <recommendedName>
        <fullName evidence="5">DUF4124 domain-containing protein</fullName>
    </recommendedName>
</protein>
<evidence type="ECO:0000256" key="1">
    <source>
        <dbReference type="SAM" id="MobiDB-lite"/>
    </source>
</evidence>
<feature type="compositionally biased region" description="Low complexity" evidence="1">
    <location>
        <begin position="47"/>
        <end position="63"/>
    </location>
</feature>
<reference evidence="3 4" key="1">
    <citation type="submission" date="2024-04" db="EMBL/GenBank/DDBJ databases">
        <authorList>
            <person name="Cremers G."/>
        </authorList>
    </citation>
    <scope>NUCLEOTIDE SEQUENCE [LARGE SCALE GENOMIC DNA]</scope>
    <source>
        <strain evidence="3">MeCH1-AG</strain>
    </source>
</reference>
<feature type="compositionally biased region" description="Low complexity" evidence="1">
    <location>
        <begin position="87"/>
        <end position="99"/>
    </location>
</feature>
<feature type="signal peptide" evidence="2">
    <location>
        <begin position="1"/>
        <end position="29"/>
    </location>
</feature>
<dbReference type="Proteomes" id="UP001497493">
    <property type="component" value="Chromosome"/>
</dbReference>